<comment type="caution">
    <text evidence="1">The sequence shown here is derived from an EMBL/GenBank/DDBJ whole genome shotgun (WGS) entry which is preliminary data.</text>
</comment>
<dbReference type="AlphaFoldDB" id="A0AAD5CLN1"/>
<proteinExistence type="predicted"/>
<gene>
    <name evidence="1" type="ORF">M8C21_013816</name>
</gene>
<accession>A0AAD5CLN1</accession>
<dbReference type="EMBL" id="JAMZMK010007544">
    <property type="protein sequence ID" value="KAI7744363.1"/>
    <property type="molecule type" value="Genomic_DNA"/>
</dbReference>
<protein>
    <submittedName>
        <fullName evidence="1">Uncharacterized protein</fullName>
    </submittedName>
</protein>
<keyword evidence="2" id="KW-1185">Reference proteome</keyword>
<reference evidence="1" key="1">
    <citation type="submission" date="2022-06" db="EMBL/GenBank/DDBJ databases">
        <title>Uncovering the hologenomic basis of an extraordinary plant invasion.</title>
        <authorList>
            <person name="Bieker V.C."/>
            <person name="Martin M.D."/>
            <person name="Gilbert T."/>
            <person name="Hodgins K."/>
            <person name="Battlay P."/>
            <person name="Petersen B."/>
            <person name="Wilson J."/>
        </authorList>
    </citation>
    <scope>NUCLEOTIDE SEQUENCE</scope>
    <source>
        <strain evidence="1">AA19_3_7</strain>
        <tissue evidence="1">Leaf</tissue>
    </source>
</reference>
<feature type="non-terminal residue" evidence="1">
    <location>
        <position position="125"/>
    </location>
</feature>
<evidence type="ECO:0000313" key="1">
    <source>
        <dbReference type="EMBL" id="KAI7744363.1"/>
    </source>
</evidence>
<dbReference type="Proteomes" id="UP001206925">
    <property type="component" value="Unassembled WGS sequence"/>
</dbReference>
<sequence length="125" mass="14254">VVFGTNCARIVPNSTVKFFSYEEASNLLVNGVWFDQMRASMVCGSRDEKCWLDVKASAYSMKSDLQKKIIFDIKSKHEGDEDLNDIHKQKKSKYSMNRSAIALILGALQEPRSARQKHRVETNPQ</sequence>
<evidence type="ECO:0000313" key="2">
    <source>
        <dbReference type="Proteomes" id="UP001206925"/>
    </source>
</evidence>
<organism evidence="1 2">
    <name type="scientific">Ambrosia artemisiifolia</name>
    <name type="common">Common ragweed</name>
    <dbReference type="NCBI Taxonomy" id="4212"/>
    <lineage>
        <taxon>Eukaryota</taxon>
        <taxon>Viridiplantae</taxon>
        <taxon>Streptophyta</taxon>
        <taxon>Embryophyta</taxon>
        <taxon>Tracheophyta</taxon>
        <taxon>Spermatophyta</taxon>
        <taxon>Magnoliopsida</taxon>
        <taxon>eudicotyledons</taxon>
        <taxon>Gunneridae</taxon>
        <taxon>Pentapetalae</taxon>
        <taxon>asterids</taxon>
        <taxon>campanulids</taxon>
        <taxon>Asterales</taxon>
        <taxon>Asteraceae</taxon>
        <taxon>Asteroideae</taxon>
        <taxon>Heliantheae alliance</taxon>
        <taxon>Heliantheae</taxon>
        <taxon>Ambrosia</taxon>
    </lineage>
</organism>
<name>A0AAD5CLN1_AMBAR</name>